<keyword evidence="2" id="KW-1185">Reference proteome</keyword>
<evidence type="ECO:0000313" key="2">
    <source>
        <dbReference type="Proteomes" id="UP000037035"/>
    </source>
</evidence>
<dbReference type="EMBL" id="LAVV01003663">
    <property type="protein sequence ID" value="KNZ61979.1"/>
    <property type="molecule type" value="Genomic_DNA"/>
</dbReference>
<dbReference type="OrthoDB" id="2246127at2759"/>
<reference evidence="1 2" key="1">
    <citation type="submission" date="2015-08" db="EMBL/GenBank/DDBJ databases">
        <title>Next Generation Sequencing and Analysis of the Genome of Puccinia sorghi L Schw, the Causal Agent of Maize Common Rust.</title>
        <authorList>
            <person name="Rochi L."/>
            <person name="Burguener G."/>
            <person name="Darino M."/>
            <person name="Turjanski A."/>
            <person name="Kreff E."/>
            <person name="Dieguez M.J."/>
            <person name="Sacco F."/>
        </authorList>
    </citation>
    <scope>NUCLEOTIDE SEQUENCE [LARGE SCALE GENOMIC DNA]</scope>
    <source>
        <strain evidence="1 2">RO10H11247</strain>
    </source>
</reference>
<dbReference type="Proteomes" id="UP000037035">
    <property type="component" value="Unassembled WGS sequence"/>
</dbReference>
<name>A0A0L6VMQ2_9BASI</name>
<dbReference type="VEuPathDB" id="FungiDB:VP01_13298g1"/>
<evidence type="ECO:0000313" key="1">
    <source>
        <dbReference type="EMBL" id="KNZ61979.1"/>
    </source>
</evidence>
<accession>A0A0L6VMQ2</accession>
<organism evidence="1 2">
    <name type="scientific">Puccinia sorghi</name>
    <dbReference type="NCBI Taxonomy" id="27349"/>
    <lineage>
        <taxon>Eukaryota</taxon>
        <taxon>Fungi</taxon>
        <taxon>Dikarya</taxon>
        <taxon>Basidiomycota</taxon>
        <taxon>Pucciniomycotina</taxon>
        <taxon>Pucciniomycetes</taxon>
        <taxon>Pucciniales</taxon>
        <taxon>Pucciniaceae</taxon>
        <taxon>Puccinia</taxon>
    </lineage>
</organism>
<proteinExistence type="predicted"/>
<dbReference type="STRING" id="27349.A0A0L6VMQ2"/>
<protein>
    <submittedName>
        <fullName evidence="1">Uncharacterized protein</fullName>
    </submittedName>
</protein>
<comment type="caution">
    <text evidence="1">The sequence shown here is derived from an EMBL/GenBank/DDBJ whole genome shotgun (WGS) entry which is preliminary data.</text>
</comment>
<gene>
    <name evidence="1" type="ORF">VP01_13298g1</name>
</gene>
<dbReference type="AlphaFoldDB" id="A0A0L6VMQ2"/>
<sequence length="111" mass="13038">MFLRAEKKKKREKFSPRDDPMIKSEVLVMSVVLFFLDDSTMHTKVTSTPYPGASNYPCQVCKLGFIKREDKANLKYVQAFFGIKKVYDLANRKRQTLSNIRKLKWKIGNMR</sequence>